<evidence type="ECO:0000259" key="9">
    <source>
        <dbReference type="SMART" id="SM00829"/>
    </source>
</evidence>
<comment type="similarity">
    <text evidence="2 8">Belongs to the zinc-containing alcohol dehydrogenase family. Quinone oxidoreductase subfamily.</text>
</comment>
<reference evidence="10 11" key="1">
    <citation type="submission" date="2016-10" db="EMBL/GenBank/DDBJ databases">
        <authorList>
            <person name="Varghese N."/>
            <person name="Submissions S."/>
        </authorList>
    </citation>
    <scope>NUCLEOTIDE SEQUENCE [LARGE SCALE GENOMIC DNA]</scope>
    <source>
        <strain evidence="10 11">DSM 13796</strain>
    </source>
</reference>
<dbReference type="SUPFAM" id="SSF51735">
    <property type="entry name" value="NAD(P)-binding Rossmann-fold domains"/>
    <property type="match status" value="1"/>
</dbReference>
<dbReference type="InterPro" id="IPR002364">
    <property type="entry name" value="Quin_OxRdtase/zeta-crystal_CS"/>
</dbReference>
<keyword evidence="8" id="KW-0862">Zinc</keyword>
<evidence type="ECO:0000313" key="11">
    <source>
        <dbReference type="Proteomes" id="UP000182762"/>
    </source>
</evidence>
<name>A0A1I6AQZ6_9BACI</name>
<keyword evidence="6" id="KW-0694">RNA-binding</keyword>
<sequence>MKAVGLYKYLPITNEESLVDVEVEQGNPTGHDLLIRVQAVSVNPVDTKVRAPKDKEEEKPKILGFDASGIVEEVGEECSLFKKGDKVYYAGSIGRQGTNSEYHLVDERIVGRKPENLSFAEAAAMPLTTLTAWEGLFQRLHVQEGESILIINGGGGVGSIAIQLAKQAGLTVIATSSRIETSEWCKGLGADFIINHYESMEEQLKEHGMESVDNIFCLHSTDKHWKEMSKVIRPQGKICSIVENEEPIDLKLLQDKSISFFWEFMFTRPLYETDDMVDQHHILNKVGEELEKGNLQHTLQETISPINAENMRQAHGKVEKGKMIGKIVVEGWGQ</sequence>
<dbReference type="SUPFAM" id="SSF50129">
    <property type="entry name" value="GroES-like"/>
    <property type="match status" value="1"/>
</dbReference>
<keyword evidence="7" id="KW-0007">Acetylation</keyword>
<dbReference type="GeneID" id="93711526"/>
<dbReference type="InterPro" id="IPR011032">
    <property type="entry name" value="GroES-like_sf"/>
</dbReference>
<dbReference type="Gene3D" id="3.40.50.720">
    <property type="entry name" value="NAD(P)-binding Rossmann-like Domain"/>
    <property type="match status" value="1"/>
</dbReference>
<dbReference type="EMBL" id="FOXX01000007">
    <property type="protein sequence ID" value="SFQ71111.1"/>
    <property type="molecule type" value="Genomic_DNA"/>
</dbReference>
<evidence type="ECO:0000256" key="3">
    <source>
        <dbReference type="ARBA" id="ARBA00011881"/>
    </source>
</evidence>
<dbReference type="InterPro" id="IPR020843">
    <property type="entry name" value="ER"/>
</dbReference>
<dbReference type="PANTHER" id="PTHR44154:SF1">
    <property type="entry name" value="QUINONE OXIDOREDUCTASE"/>
    <property type="match status" value="1"/>
</dbReference>
<dbReference type="InterPro" id="IPR014182">
    <property type="entry name" value="ADH_Zn_typ-1"/>
</dbReference>
<evidence type="ECO:0000256" key="4">
    <source>
        <dbReference type="ARBA" id="ARBA00022490"/>
    </source>
</evidence>
<keyword evidence="11" id="KW-1185">Reference proteome</keyword>
<comment type="caution">
    <text evidence="10">The sequence shown here is derived from an EMBL/GenBank/DDBJ whole genome shotgun (WGS) entry which is preliminary data.</text>
</comment>
<dbReference type="SMART" id="SM00829">
    <property type="entry name" value="PKS_ER"/>
    <property type="match status" value="1"/>
</dbReference>
<keyword evidence="4" id="KW-0963">Cytoplasm</keyword>
<dbReference type="CDD" id="cd08252">
    <property type="entry name" value="AL_MDR"/>
    <property type="match status" value="1"/>
</dbReference>
<evidence type="ECO:0000256" key="7">
    <source>
        <dbReference type="ARBA" id="ARBA00022990"/>
    </source>
</evidence>
<organism evidence="10 11">
    <name type="scientific">Priestia endophytica DSM 13796</name>
    <dbReference type="NCBI Taxonomy" id="1121089"/>
    <lineage>
        <taxon>Bacteria</taxon>
        <taxon>Bacillati</taxon>
        <taxon>Bacillota</taxon>
        <taxon>Bacilli</taxon>
        <taxon>Bacillales</taxon>
        <taxon>Bacillaceae</taxon>
        <taxon>Priestia</taxon>
    </lineage>
</organism>
<dbReference type="Pfam" id="PF08240">
    <property type="entry name" value="ADH_N"/>
    <property type="match status" value="1"/>
</dbReference>
<keyword evidence="8" id="KW-0479">Metal-binding</keyword>
<dbReference type="InterPro" id="IPR013154">
    <property type="entry name" value="ADH-like_N"/>
</dbReference>
<dbReference type="InterPro" id="IPR013149">
    <property type="entry name" value="ADH-like_C"/>
</dbReference>
<evidence type="ECO:0000256" key="1">
    <source>
        <dbReference type="ARBA" id="ARBA00004496"/>
    </source>
</evidence>
<dbReference type="Pfam" id="PF00107">
    <property type="entry name" value="ADH_zinc_N"/>
    <property type="match status" value="1"/>
</dbReference>
<accession>A0A1I6AQZ6</accession>
<keyword evidence="8" id="KW-0560">Oxidoreductase</keyword>
<dbReference type="Proteomes" id="UP000182762">
    <property type="component" value="Unassembled WGS sequence"/>
</dbReference>
<feature type="domain" description="Enoyl reductase (ER)" evidence="9">
    <location>
        <begin position="17"/>
        <end position="329"/>
    </location>
</feature>
<dbReference type="InterPro" id="IPR051603">
    <property type="entry name" value="Zinc-ADH_QOR/CCCR"/>
</dbReference>
<evidence type="ECO:0000313" key="10">
    <source>
        <dbReference type="EMBL" id="SFQ71111.1"/>
    </source>
</evidence>
<dbReference type="NCBIfam" id="TIGR02817">
    <property type="entry name" value="adh_fam_1"/>
    <property type="match status" value="1"/>
</dbReference>
<dbReference type="PROSITE" id="PS01162">
    <property type="entry name" value="QOR_ZETA_CRYSTAL"/>
    <property type="match status" value="1"/>
</dbReference>
<gene>
    <name evidence="10" type="ORF">SAMN02745910_02900</name>
</gene>
<evidence type="ECO:0000256" key="5">
    <source>
        <dbReference type="ARBA" id="ARBA00022857"/>
    </source>
</evidence>
<protein>
    <recommendedName>
        <fullName evidence="8">Zinc-type alcohol dehydrogenase-like protein</fullName>
    </recommendedName>
</protein>
<dbReference type="RefSeq" id="WP_061803206.1">
    <property type="nucleotide sequence ID" value="NZ_FOXX01000007.1"/>
</dbReference>
<proteinExistence type="inferred from homology"/>
<comment type="subunit">
    <text evidence="3">Homotetramer.</text>
</comment>
<keyword evidence="5" id="KW-0521">NADP</keyword>
<evidence type="ECO:0000256" key="2">
    <source>
        <dbReference type="ARBA" id="ARBA00010371"/>
    </source>
</evidence>
<dbReference type="InterPro" id="IPR036291">
    <property type="entry name" value="NAD(P)-bd_dom_sf"/>
</dbReference>
<comment type="subcellular location">
    <subcellularLocation>
        <location evidence="1">Cytoplasm</location>
    </subcellularLocation>
</comment>
<evidence type="ECO:0000256" key="6">
    <source>
        <dbReference type="ARBA" id="ARBA00022884"/>
    </source>
</evidence>
<dbReference type="Gene3D" id="3.90.180.10">
    <property type="entry name" value="Medium-chain alcohol dehydrogenases, catalytic domain"/>
    <property type="match status" value="1"/>
</dbReference>
<evidence type="ECO:0000256" key="8">
    <source>
        <dbReference type="RuleBase" id="RU364000"/>
    </source>
</evidence>
<dbReference type="PANTHER" id="PTHR44154">
    <property type="entry name" value="QUINONE OXIDOREDUCTASE"/>
    <property type="match status" value="1"/>
</dbReference>